<dbReference type="EMBL" id="CAJHOF010000005">
    <property type="protein sequence ID" value="CAD7287810.1"/>
    <property type="molecule type" value="Genomic_DNA"/>
</dbReference>
<protein>
    <recommendedName>
        <fullName evidence="2">DUF5625 domain-containing protein</fullName>
    </recommendedName>
</protein>
<evidence type="ECO:0000259" key="2">
    <source>
        <dbReference type="Pfam" id="PF18539"/>
    </source>
</evidence>
<dbReference type="Proteomes" id="UP000789803">
    <property type="component" value="Unassembled WGS sequence"/>
</dbReference>
<dbReference type="Pfam" id="PF18539">
    <property type="entry name" value="DUF5625"/>
    <property type="match status" value="1"/>
</dbReference>
<keyword evidence="1" id="KW-0472">Membrane</keyword>
<proteinExistence type="predicted"/>
<evidence type="ECO:0000313" key="4">
    <source>
        <dbReference type="Proteomes" id="UP000789803"/>
    </source>
</evidence>
<keyword evidence="1" id="KW-0812">Transmembrane</keyword>
<feature type="transmembrane region" description="Helical" evidence="1">
    <location>
        <begin position="7"/>
        <end position="23"/>
    </location>
</feature>
<keyword evidence="1" id="KW-1133">Transmembrane helix</keyword>
<accession>A0ABM8Q4S9</accession>
<evidence type="ECO:0000256" key="1">
    <source>
        <dbReference type="SAM" id="Phobius"/>
    </source>
</evidence>
<gene>
    <name evidence="3" type="ORF">LMG7974_00698</name>
</gene>
<keyword evidence="4" id="KW-1185">Reference proteome</keyword>
<dbReference type="RefSeq" id="WP_229932511.1">
    <property type="nucleotide sequence ID" value="NZ_CAJHOF010000005.1"/>
</dbReference>
<evidence type="ECO:0000313" key="3">
    <source>
        <dbReference type="EMBL" id="CAD7287810.1"/>
    </source>
</evidence>
<reference evidence="3 4" key="1">
    <citation type="submission" date="2020-11" db="EMBL/GenBank/DDBJ databases">
        <authorList>
            <person name="Peeters C."/>
        </authorList>
    </citation>
    <scope>NUCLEOTIDE SEQUENCE [LARGE SCALE GENOMIC DNA]</scope>
    <source>
        <strain evidence="3 4">LMG 7974</strain>
    </source>
</reference>
<dbReference type="InterPro" id="IPR041008">
    <property type="entry name" value="DUF5625"/>
</dbReference>
<feature type="domain" description="DUF5625" evidence="2">
    <location>
        <begin position="40"/>
        <end position="213"/>
    </location>
</feature>
<organism evidence="3 4">
    <name type="scientific">Campylobacter majalis</name>
    <dbReference type="NCBI Taxonomy" id="2790656"/>
    <lineage>
        <taxon>Bacteria</taxon>
        <taxon>Pseudomonadati</taxon>
        <taxon>Campylobacterota</taxon>
        <taxon>Epsilonproteobacteria</taxon>
        <taxon>Campylobacterales</taxon>
        <taxon>Campylobacteraceae</taxon>
        <taxon>Campylobacter</taxon>
    </lineage>
</organism>
<name>A0ABM8Q4S9_9BACT</name>
<comment type="caution">
    <text evidence="3">The sequence shown here is derived from an EMBL/GenBank/DDBJ whole genome shotgun (WGS) entry which is preliminary data.</text>
</comment>
<sequence length="237" mass="27737">MRKKIKFRHIFYIILILIIGYFIKLPTKYETPSPSIDKELDVSTKGNVYDFNISIRDSEFYEFTLAIASKDVNEEKRLFELVSQKKQELKEQGVDYNLDDIYCQIVPQFKIAGSHYSSKEECKGANILLKLKIHSINKHFKYKYLTGDDLRMRWYEGDDDFEIVADMSKIEISSRAQSPNGSWAKRKRIAAVGLYKGDYQIRLEVLNDTPLAKEAGIYLKINRYRIGKFGELKFELD</sequence>
<dbReference type="Gene3D" id="2.60.120.790">
    <property type="match status" value="1"/>
</dbReference>